<feature type="non-terminal residue" evidence="1">
    <location>
        <position position="85"/>
    </location>
</feature>
<feature type="non-terminal residue" evidence="1">
    <location>
        <position position="1"/>
    </location>
</feature>
<keyword evidence="2" id="KW-1185">Reference proteome</keyword>
<organism evidence="1 2">
    <name type="scientific">Polypterus senegalus</name>
    <name type="common">Senegal bichir</name>
    <dbReference type="NCBI Taxonomy" id="55291"/>
    <lineage>
        <taxon>Eukaryota</taxon>
        <taxon>Metazoa</taxon>
        <taxon>Chordata</taxon>
        <taxon>Craniata</taxon>
        <taxon>Vertebrata</taxon>
        <taxon>Euteleostomi</taxon>
        <taxon>Actinopterygii</taxon>
        <taxon>Polypteriformes</taxon>
        <taxon>Polypteridae</taxon>
        <taxon>Polypterus</taxon>
    </lineage>
</organism>
<dbReference type="AlphaFoldDB" id="A0A8X7XCI0"/>
<proteinExistence type="predicted"/>
<evidence type="ECO:0000313" key="2">
    <source>
        <dbReference type="Proteomes" id="UP000886611"/>
    </source>
</evidence>
<gene>
    <name evidence="1" type="primary">Inpp4b_1</name>
    <name evidence="1" type="ORF">GTO96_0016123</name>
</gene>
<dbReference type="Proteomes" id="UP000886611">
    <property type="component" value="Unassembled WGS sequence"/>
</dbReference>
<comment type="caution">
    <text evidence="1">The sequence shown here is derived from an EMBL/GenBank/DDBJ whole genome shotgun (WGS) entry which is preliminary data.</text>
</comment>
<dbReference type="EMBL" id="JAATIS010001721">
    <property type="protein sequence ID" value="KAG2465592.1"/>
    <property type="molecule type" value="Genomic_DNA"/>
</dbReference>
<accession>A0A8X7XCI0</accession>
<sequence>MSVTLEQCTLLRDEHNLHRDHFIRALDCMRSALLCPRGPMMLVRQPCARTELETPPPSRHSKSPQLLSFHLYVALNKSTGRAQKK</sequence>
<reference evidence="1 2" key="1">
    <citation type="journal article" date="2021" name="Cell">
        <title>Tracing the genetic footprints of vertebrate landing in non-teleost ray-finned fishes.</title>
        <authorList>
            <person name="Bi X."/>
            <person name="Wang K."/>
            <person name="Yang L."/>
            <person name="Pan H."/>
            <person name="Jiang H."/>
            <person name="Wei Q."/>
            <person name="Fang M."/>
            <person name="Yu H."/>
            <person name="Zhu C."/>
            <person name="Cai Y."/>
            <person name="He Y."/>
            <person name="Gan X."/>
            <person name="Zeng H."/>
            <person name="Yu D."/>
            <person name="Zhu Y."/>
            <person name="Jiang H."/>
            <person name="Qiu Q."/>
            <person name="Yang H."/>
            <person name="Zhang Y.E."/>
            <person name="Wang W."/>
            <person name="Zhu M."/>
            <person name="He S."/>
            <person name="Zhang G."/>
        </authorList>
    </citation>
    <scope>NUCLEOTIDE SEQUENCE [LARGE SCALE GENOMIC DNA]</scope>
    <source>
        <strain evidence="1">Bchr_013</strain>
    </source>
</reference>
<name>A0A8X7XCI0_POLSE</name>
<evidence type="ECO:0000313" key="1">
    <source>
        <dbReference type="EMBL" id="KAG2465592.1"/>
    </source>
</evidence>
<protein>
    <submittedName>
        <fullName evidence="1">INP4B phosphatase</fullName>
    </submittedName>
</protein>